<feature type="transmembrane region" description="Helical" evidence="4">
    <location>
        <begin position="271"/>
        <end position="293"/>
    </location>
</feature>
<evidence type="ECO:0000256" key="2">
    <source>
        <dbReference type="ARBA" id="ARBA00029447"/>
    </source>
</evidence>
<dbReference type="OrthoDB" id="3378718at2"/>
<keyword evidence="4" id="KW-0472">Membrane</keyword>
<dbReference type="SUPFAM" id="SSF58104">
    <property type="entry name" value="Methyl-accepting chemotaxis protein (MCP) signaling domain"/>
    <property type="match status" value="1"/>
</dbReference>
<dbReference type="RefSeq" id="WP_044262559.1">
    <property type="nucleotide sequence ID" value="NZ_BAMD01000064.1"/>
</dbReference>
<dbReference type="GO" id="GO:0004888">
    <property type="term" value="F:transmembrane signaling receptor activity"/>
    <property type="evidence" value="ECO:0007669"/>
    <property type="project" value="TreeGrafter"/>
</dbReference>
<keyword evidence="1" id="KW-0145">Chemotaxis</keyword>
<organism evidence="7 8">
    <name type="scientific">Saccharicrinis fermentans DSM 9555 = JCM 21142</name>
    <dbReference type="NCBI Taxonomy" id="869213"/>
    <lineage>
        <taxon>Bacteria</taxon>
        <taxon>Pseudomonadati</taxon>
        <taxon>Bacteroidota</taxon>
        <taxon>Bacteroidia</taxon>
        <taxon>Marinilabiliales</taxon>
        <taxon>Marinilabiliaceae</taxon>
        <taxon>Saccharicrinis</taxon>
    </lineage>
</organism>
<evidence type="ECO:0000259" key="6">
    <source>
        <dbReference type="PROSITE" id="PS50885"/>
    </source>
</evidence>
<dbReference type="InterPro" id="IPR004089">
    <property type="entry name" value="MCPsignal_dom"/>
</dbReference>
<comment type="similarity">
    <text evidence="2">Belongs to the methyl-accepting chemotaxis (MCP) protein family.</text>
</comment>
<evidence type="ECO:0000313" key="7">
    <source>
        <dbReference type="EMBL" id="GAF05019.1"/>
    </source>
</evidence>
<evidence type="ECO:0000256" key="3">
    <source>
        <dbReference type="PROSITE-ProRule" id="PRU00284"/>
    </source>
</evidence>
<dbReference type="AlphaFoldDB" id="W7YRC7"/>
<evidence type="ECO:0000256" key="4">
    <source>
        <dbReference type="SAM" id="Phobius"/>
    </source>
</evidence>
<evidence type="ECO:0000256" key="1">
    <source>
        <dbReference type="ARBA" id="ARBA00022500"/>
    </source>
</evidence>
<feature type="transmembrane region" description="Helical" evidence="4">
    <location>
        <begin position="21"/>
        <end position="43"/>
    </location>
</feature>
<dbReference type="SMART" id="SM00283">
    <property type="entry name" value="MA"/>
    <property type="match status" value="1"/>
</dbReference>
<keyword evidence="4" id="KW-1133">Transmembrane helix</keyword>
<dbReference type="eggNOG" id="COG0840">
    <property type="taxonomic scope" value="Bacteria"/>
</dbReference>
<dbReference type="InterPro" id="IPR003660">
    <property type="entry name" value="HAMP_dom"/>
</dbReference>
<name>W7YRC7_9BACT</name>
<dbReference type="PANTHER" id="PTHR43531">
    <property type="entry name" value="PROTEIN ICFG"/>
    <property type="match status" value="1"/>
</dbReference>
<evidence type="ECO:0000259" key="5">
    <source>
        <dbReference type="PROSITE" id="PS50111"/>
    </source>
</evidence>
<comment type="caution">
    <text evidence="7">The sequence shown here is derived from an EMBL/GenBank/DDBJ whole genome shotgun (WGS) entry which is preliminary data.</text>
</comment>
<dbReference type="STRING" id="869213.GCA_000517085_00843"/>
<dbReference type="Pfam" id="PF00015">
    <property type="entry name" value="MCPsignal"/>
    <property type="match status" value="1"/>
</dbReference>
<dbReference type="Gene3D" id="6.10.340.10">
    <property type="match status" value="1"/>
</dbReference>
<dbReference type="PANTHER" id="PTHR43531:SF11">
    <property type="entry name" value="METHYL-ACCEPTING CHEMOTAXIS PROTEIN 3"/>
    <property type="match status" value="1"/>
</dbReference>
<dbReference type="InterPro" id="IPR051310">
    <property type="entry name" value="MCP_chemotaxis"/>
</dbReference>
<evidence type="ECO:0000313" key="8">
    <source>
        <dbReference type="Proteomes" id="UP000019402"/>
    </source>
</evidence>
<keyword evidence="3" id="KW-0807">Transducer</keyword>
<dbReference type="Pfam" id="PF00672">
    <property type="entry name" value="HAMP"/>
    <property type="match status" value="1"/>
</dbReference>
<proteinExistence type="inferred from homology"/>
<dbReference type="PROSITE" id="PS50111">
    <property type="entry name" value="CHEMOTAXIS_TRANSDUC_2"/>
    <property type="match status" value="1"/>
</dbReference>
<dbReference type="GO" id="GO:0007165">
    <property type="term" value="P:signal transduction"/>
    <property type="evidence" value="ECO:0007669"/>
    <property type="project" value="UniProtKB-KW"/>
</dbReference>
<dbReference type="Proteomes" id="UP000019402">
    <property type="component" value="Unassembled WGS sequence"/>
</dbReference>
<dbReference type="PROSITE" id="PS50885">
    <property type="entry name" value="HAMP"/>
    <property type="match status" value="1"/>
</dbReference>
<dbReference type="Gene3D" id="1.10.287.950">
    <property type="entry name" value="Methyl-accepting chemotaxis protein"/>
    <property type="match status" value="1"/>
</dbReference>
<keyword evidence="4" id="KW-0812">Transmembrane</keyword>
<gene>
    <name evidence="7" type="ORF">JCM21142_93742</name>
</gene>
<sequence>MRLQMPNIKFSLNNIKVSKRLIISYSILIVLMLIVGVFGLLAIRSTQEGSVIQGYIENVISDVRVVNEHNIAYRFDRNDYRPDIIREKSLLAIQSLEALRPFVTDSLMARFDSAYVDIASLSEYTEDYFESSMLYDSLVNRGLNLENEMTILYKKASLSFSQRMLFDEALDQIHLELYHQLLHQGIKKDMSLIDDAYNQIVKLVKSSVFPARMQLLVKDFGQTMQTFKTVHEHTGWANWKIERVTFDAVTSMDIISGRFKEYLSHELRQNIFMIVGTIILSLVFAVVIAFLIIRSIHGGLKETIAIAGRIAKGDLALNKLLGNSLRKDEFGQLKEEFVRMLHSLRKNVNSLLQMSSILEDTGNVLYNSAQQMSNNANGQAASVEEIGATLDEMARDINNNAKNANETKQLSNHSMQFIEKMADRNQLIIEKSMEIEGESTKVTGIAIQTNILALNASVEAAVAGSAGRAFGVVANQVKELASTSKQAADRILLLSKEGVEYSQEGGQIVNEVLPNLRQIDVKIDGVAMASNEQRYKSEQMIEALKNLNNLAQVNATQSEELSASSEELKEHAVLLKKQVDFFTL</sequence>
<feature type="domain" description="Methyl-accepting transducer" evidence="5">
    <location>
        <begin position="347"/>
        <end position="569"/>
    </location>
</feature>
<accession>W7YRC7</accession>
<dbReference type="GO" id="GO:0005886">
    <property type="term" value="C:plasma membrane"/>
    <property type="evidence" value="ECO:0007669"/>
    <property type="project" value="TreeGrafter"/>
</dbReference>
<reference evidence="7 8" key="1">
    <citation type="journal article" date="2014" name="Genome Announc.">
        <title>Draft Genome Sequence of Cytophaga fermentans JCM 21142T, a Facultative Anaerobe Isolated from Marine Mud.</title>
        <authorList>
            <person name="Starns D."/>
            <person name="Oshima K."/>
            <person name="Suda W."/>
            <person name="Iino T."/>
            <person name="Yuki M."/>
            <person name="Inoue J."/>
            <person name="Kitamura K."/>
            <person name="Iida T."/>
            <person name="Darby A."/>
            <person name="Hattori M."/>
            <person name="Ohkuma M."/>
        </authorList>
    </citation>
    <scope>NUCLEOTIDE SEQUENCE [LARGE SCALE GENOMIC DNA]</scope>
    <source>
        <strain evidence="7 8">JCM 21142</strain>
    </source>
</reference>
<feature type="domain" description="HAMP" evidence="6">
    <location>
        <begin position="294"/>
        <end position="349"/>
    </location>
</feature>
<keyword evidence="7" id="KW-0675">Receptor</keyword>
<protein>
    <submittedName>
        <fullName evidence="7">Ribose and galactose chemoreceptor protein</fullName>
    </submittedName>
</protein>
<keyword evidence="8" id="KW-1185">Reference proteome</keyword>
<dbReference type="EMBL" id="BAMD01000064">
    <property type="protein sequence ID" value="GAF05019.1"/>
    <property type="molecule type" value="Genomic_DNA"/>
</dbReference>
<dbReference type="GO" id="GO:0006935">
    <property type="term" value="P:chemotaxis"/>
    <property type="evidence" value="ECO:0007669"/>
    <property type="project" value="UniProtKB-KW"/>
</dbReference>